<keyword evidence="3" id="KW-1185">Reference proteome</keyword>
<name>A0A9P4P204_9PEZI</name>
<evidence type="ECO:0000313" key="3">
    <source>
        <dbReference type="Proteomes" id="UP000800235"/>
    </source>
</evidence>
<feature type="signal peptide" evidence="1">
    <location>
        <begin position="1"/>
        <end position="27"/>
    </location>
</feature>
<evidence type="ECO:0000313" key="2">
    <source>
        <dbReference type="EMBL" id="KAF2435209.1"/>
    </source>
</evidence>
<evidence type="ECO:0000256" key="1">
    <source>
        <dbReference type="SAM" id="SignalP"/>
    </source>
</evidence>
<gene>
    <name evidence="2" type="ORF">EJ08DRAFT_393589</name>
</gene>
<protein>
    <submittedName>
        <fullName evidence="2">Uncharacterized protein</fullName>
    </submittedName>
</protein>
<dbReference type="EMBL" id="MU007014">
    <property type="protein sequence ID" value="KAF2435209.1"/>
    <property type="molecule type" value="Genomic_DNA"/>
</dbReference>
<dbReference type="Proteomes" id="UP000800235">
    <property type="component" value="Unassembled WGS sequence"/>
</dbReference>
<keyword evidence="1" id="KW-0732">Signal</keyword>
<accession>A0A9P4P204</accession>
<sequence>MLARPRGRSHHCYAATALLQLIHIVRSMMGITVSSDNHRYVFRLTSDLHGNRVGVGVGVAKLAPLASEAIHSPSPRACWRLTDTCRRIGRLSAGGEHYS</sequence>
<proteinExistence type="predicted"/>
<dbReference type="AlphaFoldDB" id="A0A9P4P204"/>
<feature type="chain" id="PRO_5040315914" evidence="1">
    <location>
        <begin position="28"/>
        <end position="99"/>
    </location>
</feature>
<comment type="caution">
    <text evidence="2">The sequence shown here is derived from an EMBL/GenBank/DDBJ whole genome shotgun (WGS) entry which is preliminary data.</text>
</comment>
<reference evidence="2" key="1">
    <citation type="journal article" date="2020" name="Stud. Mycol.">
        <title>101 Dothideomycetes genomes: a test case for predicting lifestyles and emergence of pathogens.</title>
        <authorList>
            <person name="Haridas S."/>
            <person name="Albert R."/>
            <person name="Binder M."/>
            <person name="Bloem J."/>
            <person name="Labutti K."/>
            <person name="Salamov A."/>
            <person name="Andreopoulos B."/>
            <person name="Baker S."/>
            <person name="Barry K."/>
            <person name="Bills G."/>
            <person name="Bluhm B."/>
            <person name="Cannon C."/>
            <person name="Castanera R."/>
            <person name="Culley D."/>
            <person name="Daum C."/>
            <person name="Ezra D."/>
            <person name="Gonzalez J."/>
            <person name="Henrissat B."/>
            <person name="Kuo A."/>
            <person name="Liang C."/>
            <person name="Lipzen A."/>
            <person name="Lutzoni F."/>
            <person name="Magnuson J."/>
            <person name="Mondo S."/>
            <person name="Nolan M."/>
            <person name="Ohm R."/>
            <person name="Pangilinan J."/>
            <person name="Park H.-J."/>
            <person name="Ramirez L."/>
            <person name="Alfaro M."/>
            <person name="Sun H."/>
            <person name="Tritt A."/>
            <person name="Yoshinaga Y."/>
            <person name="Zwiers L.-H."/>
            <person name="Turgeon B."/>
            <person name="Goodwin S."/>
            <person name="Spatafora J."/>
            <person name="Crous P."/>
            <person name="Grigoriev I."/>
        </authorList>
    </citation>
    <scope>NUCLEOTIDE SEQUENCE</scope>
    <source>
        <strain evidence="2">CBS 130266</strain>
    </source>
</reference>
<organism evidence="2 3">
    <name type="scientific">Tothia fuscella</name>
    <dbReference type="NCBI Taxonomy" id="1048955"/>
    <lineage>
        <taxon>Eukaryota</taxon>
        <taxon>Fungi</taxon>
        <taxon>Dikarya</taxon>
        <taxon>Ascomycota</taxon>
        <taxon>Pezizomycotina</taxon>
        <taxon>Dothideomycetes</taxon>
        <taxon>Pleosporomycetidae</taxon>
        <taxon>Venturiales</taxon>
        <taxon>Cylindrosympodiaceae</taxon>
        <taxon>Tothia</taxon>
    </lineage>
</organism>